<comment type="caution">
    <text evidence="8">The sequence shown here is derived from an EMBL/GenBank/DDBJ whole genome shotgun (WGS) entry which is preliminary data.</text>
</comment>
<dbReference type="PANTHER" id="PTHR48105">
    <property type="entry name" value="THIOREDOXIN REDUCTASE 1-RELATED-RELATED"/>
    <property type="match status" value="1"/>
</dbReference>
<dbReference type="Pfam" id="PF07992">
    <property type="entry name" value="Pyr_redox_2"/>
    <property type="match status" value="1"/>
</dbReference>
<keyword evidence="2 5" id="KW-0274">FAD</keyword>
<feature type="binding site" evidence="5">
    <location>
        <position position="44"/>
    </location>
    <ligand>
        <name>FAD</name>
        <dbReference type="ChEBI" id="CHEBI:57692"/>
    </ligand>
</feature>
<evidence type="ECO:0000259" key="7">
    <source>
        <dbReference type="Pfam" id="PF07992"/>
    </source>
</evidence>
<proteinExistence type="inferred from homology"/>
<feature type="region of interest" description="Disordered" evidence="6">
    <location>
        <begin position="321"/>
        <end position="343"/>
    </location>
</feature>
<keyword evidence="3 5" id="KW-0521">NADP</keyword>
<dbReference type="EC" id="1.18.1.2" evidence="5"/>
<feature type="binding site" evidence="5">
    <location>
        <position position="290"/>
    </location>
    <ligand>
        <name>FAD</name>
        <dbReference type="ChEBI" id="CHEBI:57692"/>
    </ligand>
</feature>
<feature type="binding site" evidence="5">
    <location>
        <position position="122"/>
    </location>
    <ligand>
        <name>FAD</name>
        <dbReference type="ChEBI" id="CHEBI:57692"/>
    </ligand>
</feature>
<feature type="domain" description="FAD/NAD(P)-binding" evidence="7">
    <location>
        <begin position="7"/>
        <end position="307"/>
    </location>
</feature>
<feature type="binding site" evidence="5">
    <location>
        <position position="36"/>
    </location>
    <ligand>
        <name>FAD</name>
        <dbReference type="ChEBI" id="CHEBI:57692"/>
    </ligand>
</feature>
<evidence type="ECO:0000256" key="1">
    <source>
        <dbReference type="ARBA" id="ARBA00022630"/>
    </source>
</evidence>
<dbReference type="SUPFAM" id="SSF51905">
    <property type="entry name" value="FAD/NAD(P)-binding domain"/>
    <property type="match status" value="1"/>
</dbReference>
<dbReference type="RefSeq" id="WP_205762154.1">
    <property type="nucleotide sequence ID" value="NZ_JABDTL010000002.1"/>
</dbReference>
<feature type="binding site" evidence="5">
    <location>
        <position position="331"/>
    </location>
    <ligand>
        <name>FAD</name>
        <dbReference type="ChEBI" id="CHEBI:57692"/>
    </ligand>
</feature>
<sequence length="343" mass="37207">MSDDAIKDITIIGAGPTGLFAAFYAGLRGVSCRIVDALPQLGGQLMALYPEKYIFDVGGLPKILAKDLAKNMIEQGTQFGPEVVLEAEVQQLIPEDGHIRLVTRKGEFLTRTVIITAGKGALNPRVLECPGWSEHHNETGGAHTHVRQPEDFRGKRVLIVGGGDSAVDWVLGLRGIAKEVTVIHRRDEFRAHRSSVLEMRQAAEKGEVSIKTPYETRGIHGDNGCISRVTIFNNDTSEEEDLQVDAVVALLGFKPDLGPIGQWGLALERNTIKVSQLMETNISGVYAAGDVVHYPGKLELIATGYGEAAVAVNNAVHHINPKARVSPGHSTNLKQFKQDEGEE</sequence>
<reference evidence="8 9" key="1">
    <citation type="submission" date="2020-08" db="EMBL/GenBank/DDBJ databases">
        <title>Genomic Encyclopedia of Type Strains, Phase IV (KMG-IV): sequencing the most valuable type-strain genomes for metagenomic binning, comparative biology and taxonomic classification.</title>
        <authorList>
            <person name="Goeker M."/>
        </authorList>
    </citation>
    <scope>NUCLEOTIDE SEQUENCE [LARGE SCALE GENOMIC DNA]</scope>
    <source>
        <strain evidence="8 9">DSM 29007</strain>
    </source>
</reference>
<dbReference type="GO" id="GO:0004324">
    <property type="term" value="F:ferredoxin-NADP+ reductase activity"/>
    <property type="evidence" value="ECO:0007669"/>
    <property type="project" value="UniProtKB-UniRule"/>
</dbReference>
<dbReference type="Gene3D" id="3.50.50.60">
    <property type="entry name" value="FAD/NAD(P)-binding domain"/>
    <property type="match status" value="2"/>
</dbReference>
<comment type="similarity">
    <text evidence="5">Belongs to the ferredoxin--NADP reductase type 2 family.</text>
</comment>
<comment type="subunit">
    <text evidence="5">Homodimer.</text>
</comment>
<dbReference type="GO" id="GO:0050661">
    <property type="term" value="F:NADP binding"/>
    <property type="evidence" value="ECO:0007669"/>
    <property type="project" value="UniProtKB-UniRule"/>
</dbReference>
<evidence type="ECO:0000256" key="2">
    <source>
        <dbReference type="ARBA" id="ARBA00022827"/>
    </source>
</evidence>
<dbReference type="InterPro" id="IPR022890">
    <property type="entry name" value="Fd--NADP_Rdtase_type_2"/>
</dbReference>
<feature type="binding site" evidence="5">
    <location>
        <position position="89"/>
    </location>
    <ligand>
        <name>FAD</name>
        <dbReference type="ChEBI" id="CHEBI:57692"/>
    </ligand>
</feature>
<keyword evidence="9" id="KW-1185">Reference proteome</keyword>
<accession>A0A841GXC1</accession>
<dbReference type="Proteomes" id="UP000582837">
    <property type="component" value="Unassembled WGS sequence"/>
</dbReference>
<dbReference type="EMBL" id="JACHIA010000003">
    <property type="protein sequence ID" value="MBB6069896.1"/>
    <property type="molecule type" value="Genomic_DNA"/>
</dbReference>
<dbReference type="AlphaFoldDB" id="A0A841GXC1"/>
<gene>
    <name evidence="8" type="ORF">HNQ61_001513</name>
</gene>
<evidence type="ECO:0000313" key="8">
    <source>
        <dbReference type="EMBL" id="MBB6069896.1"/>
    </source>
</evidence>
<keyword evidence="4 5" id="KW-0560">Oxidoreductase</keyword>
<name>A0A841GXC1_9BACT</name>
<dbReference type="InterPro" id="IPR023753">
    <property type="entry name" value="FAD/NAD-binding_dom"/>
</dbReference>
<comment type="catalytic activity">
    <reaction evidence="5">
        <text>2 reduced [2Fe-2S]-[ferredoxin] + NADP(+) + H(+) = 2 oxidized [2Fe-2S]-[ferredoxin] + NADPH</text>
        <dbReference type="Rhea" id="RHEA:20125"/>
        <dbReference type="Rhea" id="RHEA-COMP:10000"/>
        <dbReference type="Rhea" id="RHEA-COMP:10001"/>
        <dbReference type="ChEBI" id="CHEBI:15378"/>
        <dbReference type="ChEBI" id="CHEBI:33737"/>
        <dbReference type="ChEBI" id="CHEBI:33738"/>
        <dbReference type="ChEBI" id="CHEBI:57783"/>
        <dbReference type="ChEBI" id="CHEBI:58349"/>
        <dbReference type="EC" id="1.18.1.2"/>
    </reaction>
</comment>
<dbReference type="PRINTS" id="PR00469">
    <property type="entry name" value="PNDRDTASEII"/>
</dbReference>
<evidence type="ECO:0000256" key="6">
    <source>
        <dbReference type="SAM" id="MobiDB-lite"/>
    </source>
</evidence>
<comment type="cofactor">
    <cofactor evidence="5">
        <name>FAD</name>
        <dbReference type="ChEBI" id="CHEBI:57692"/>
    </cofactor>
    <text evidence="5">Binds 1 FAD per subunit.</text>
</comment>
<protein>
    <recommendedName>
        <fullName evidence="5">Ferredoxin--NADP reductase</fullName>
        <shortName evidence="5">FNR</shortName>
        <shortName evidence="5">Fd-NADP(+) reductase</shortName>
        <ecNumber evidence="5">1.18.1.2</ecNumber>
    </recommendedName>
</protein>
<dbReference type="InterPro" id="IPR036188">
    <property type="entry name" value="FAD/NAD-bd_sf"/>
</dbReference>
<feature type="binding site" evidence="5">
    <location>
        <position position="49"/>
    </location>
    <ligand>
        <name>FAD</name>
        <dbReference type="ChEBI" id="CHEBI:57692"/>
    </ligand>
</feature>
<evidence type="ECO:0000256" key="5">
    <source>
        <dbReference type="HAMAP-Rule" id="MF_01685"/>
    </source>
</evidence>
<dbReference type="GO" id="GO:0050660">
    <property type="term" value="F:flavin adenine dinucleotide binding"/>
    <property type="evidence" value="ECO:0007669"/>
    <property type="project" value="UniProtKB-UniRule"/>
</dbReference>
<keyword evidence="1 5" id="KW-0285">Flavoprotein</keyword>
<feature type="binding site" evidence="5">
    <location>
        <position position="17"/>
    </location>
    <ligand>
        <name>FAD</name>
        <dbReference type="ChEBI" id="CHEBI:57692"/>
    </ligand>
</feature>
<organism evidence="8 9">
    <name type="scientific">Longimicrobium terrae</name>
    <dbReference type="NCBI Taxonomy" id="1639882"/>
    <lineage>
        <taxon>Bacteria</taxon>
        <taxon>Pseudomonadati</taxon>
        <taxon>Gemmatimonadota</taxon>
        <taxon>Longimicrobiia</taxon>
        <taxon>Longimicrobiales</taxon>
        <taxon>Longimicrobiaceae</taxon>
        <taxon>Longimicrobium</taxon>
    </lineage>
</organism>
<evidence type="ECO:0000313" key="9">
    <source>
        <dbReference type="Proteomes" id="UP000582837"/>
    </source>
</evidence>
<dbReference type="PRINTS" id="PR00368">
    <property type="entry name" value="FADPNR"/>
</dbReference>
<dbReference type="HAMAP" id="MF_01685">
    <property type="entry name" value="FENR2"/>
    <property type="match status" value="1"/>
</dbReference>
<evidence type="ECO:0000256" key="4">
    <source>
        <dbReference type="ARBA" id="ARBA00023002"/>
    </source>
</evidence>
<dbReference type="InterPro" id="IPR050097">
    <property type="entry name" value="Ferredoxin-NADP_redctase_2"/>
</dbReference>
<evidence type="ECO:0000256" key="3">
    <source>
        <dbReference type="ARBA" id="ARBA00022857"/>
    </source>
</evidence>